<organism evidence="2 3">
    <name type="scientific">Gluconacetobacter sacchari</name>
    <dbReference type="NCBI Taxonomy" id="92759"/>
    <lineage>
        <taxon>Bacteria</taxon>
        <taxon>Pseudomonadati</taxon>
        <taxon>Pseudomonadota</taxon>
        <taxon>Alphaproteobacteria</taxon>
        <taxon>Acetobacterales</taxon>
        <taxon>Acetobacteraceae</taxon>
        <taxon>Gluconacetobacter</taxon>
    </lineage>
</organism>
<proteinExistence type="predicted"/>
<protein>
    <submittedName>
        <fullName evidence="2">Replication initiator protein A</fullName>
    </submittedName>
</protein>
<name>A0A7W4IE15_9PROT</name>
<feature type="region of interest" description="Disordered" evidence="1">
    <location>
        <begin position="337"/>
        <end position="358"/>
    </location>
</feature>
<evidence type="ECO:0000313" key="2">
    <source>
        <dbReference type="EMBL" id="MBB2161124.1"/>
    </source>
</evidence>
<dbReference type="Pfam" id="PF10134">
    <property type="entry name" value="RPA"/>
    <property type="match status" value="1"/>
</dbReference>
<evidence type="ECO:0000313" key="3">
    <source>
        <dbReference type="Proteomes" id="UP000589085"/>
    </source>
</evidence>
<comment type="caution">
    <text evidence="2">The sequence shown here is derived from an EMBL/GenBank/DDBJ whole genome shotgun (WGS) entry which is preliminary data.</text>
</comment>
<accession>A0A7W4IE15</accession>
<dbReference type="EMBL" id="JABEQJ010000017">
    <property type="protein sequence ID" value="MBB2161124.1"/>
    <property type="molecule type" value="Genomic_DNA"/>
</dbReference>
<dbReference type="Proteomes" id="UP000589085">
    <property type="component" value="Unassembled WGS sequence"/>
</dbReference>
<gene>
    <name evidence="2" type="ORF">HLH48_13230</name>
</gene>
<reference evidence="2 3" key="1">
    <citation type="submission" date="2020-04" db="EMBL/GenBank/DDBJ databases">
        <title>Description of novel Gluconacetobacter.</title>
        <authorList>
            <person name="Sombolestani A."/>
        </authorList>
    </citation>
    <scope>NUCLEOTIDE SEQUENCE [LARGE SCALE GENOMIC DNA]</scope>
    <source>
        <strain evidence="2 3">LMG 19747</strain>
    </source>
</reference>
<evidence type="ECO:0000256" key="1">
    <source>
        <dbReference type="SAM" id="MobiDB-lite"/>
    </source>
</evidence>
<dbReference type="InterPro" id="IPR018777">
    <property type="entry name" value="Replication_initiator_prot_A"/>
</dbReference>
<sequence>MMGGDERWREPDRRFVISGPARPRDLRDLMERPFFALGKIPRYAPIHYRAGYTEVHVIPDGATGMATIWDADVLIWLAGQIVDALNHGLWVSRHVRFTPWRLFADLGWADGAHQYRRFHGALARLAATTVTTTIRNGPNWQEKPFTWVSDVRVSSDDGVALTLPEWFLDTIAEPTRVLTVDPAYFRLRGGVERWLYRIARKHVGRQRGQWLFETEFLYSKSGSLMQRGDFASALRKIAGNTAFPRYRFAVFVSRGVEYLRIEATAQSTGPVDKPVRHPVAINVDGTVGLRDGIPFDRSENPHATPCHITESDGRNLVHNLKSLNRCRESRFFAHRISGRGGKRKKAQEAVADRGTGVP</sequence>
<dbReference type="AlphaFoldDB" id="A0A7W4IE15"/>